<keyword evidence="1 2" id="KW-0378">Hydrolase</keyword>
<dbReference type="PROSITE" id="PS00893">
    <property type="entry name" value="NUDIX_BOX"/>
    <property type="match status" value="1"/>
</dbReference>
<dbReference type="PRINTS" id="PR00502">
    <property type="entry name" value="NUDIXFAMILY"/>
</dbReference>
<comment type="caution">
    <text evidence="4">The sequence shown here is derived from an EMBL/GenBank/DDBJ whole genome shotgun (WGS) entry which is preliminary data.</text>
</comment>
<evidence type="ECO:0000259" key="3">
    <source>
        <dbReference type="PROSITE" id="PS51462"/>
    </source>
</evidence>
<protein>
    <submittedName>
        <fullName evidence="4">Deoxyribose-phosphate aldolase</fullName>
    </submittedName>
</protein>
<dbReference type="PANTHER" id="PTHR43736">
    <property type="entry name" value="ADP-RIBOSE PYROPHOSPHATASE"/>
    <property type="match status" value="1"/>
</dbReference>
<dbReference type="SUPFAM" id="SSF55811">
    <property type="entry name" value="Nudix"/>
    <property type="match status" value="1"/>
</dbReference>
<dbReference type="Pfam" id="PF00293">
    <property type="entry name" value="NUDIX"/>
    <property type="match status" value="1"/>
</dbReference>
<reference evidence="4 5" key="1">
    <citation type="journal article" date="2015" name="Nature">
        <title>rRNA introns, odd ribosomes, and small enigmatic genomes across a large radiation of phyla.</title>
        <authorList>
            <person name="Brown C.T."/>
            <person name="Hug L.A."/>
            <person name="Thomas B.C."/>
            <person name="Sharon I."/>
            <person name="Castelle C.J."/>
            <person name="Singh A."/>
            <person name="Wilkins M.J."/>
            <person name="Williams K.H."/>
            <person name="Banfield J.F."/>
        </authorList>
    </citation>
    <scope>NUCLEOTIDE SEQUENCE [LARGE SCALE GENOMIC DNA]</scope>
</reference>
<feature type="domain" description="Nudix hydrolase" evidence="3">
    <location>
        <begin position="3"/>
        <end position="135"/>
    </location>
</feature>
<comment type="similarity">
    <text evidence="2">Belongs to the Nudix hydrolase family.</text>
</comment>
<sequence length="140" mass="15551">MKKAVSAGGVVVKNEGGQIKILLITFPQGGLSFPKGHVCEGESHEEAAIREVREETGLTDLHVIKKLGIVTRPSIERDGIKVLKDIHLYLLKSESYKHHGAEEVYGWYTIEEALSLIGPQQEVNFLKENLEYLLLNVSGE</sequence>
<dbReference type="PANTHER" id="PTHR43736:SF1">
    <property type="entry name" value="DIHYDRONEOPTERIN TRIPHOSPHATE DIPHOSPHATASE"/>
    <property type="match status" value="1"/>
</dbReference>
<dbReference type="InterPro" id="IPR020084">
    <property type="entry name" value="NUDIX_hydrolase_CS"/>
</dbReference>
<dbReference type="AlphaFoldDB" id="A0A0G0KZ85"/>
<dbReference type="Gene3D" id="3.90.79.10">
    <property type="entry name" value="Nucleoside Triphosphate Pyrophosphohydrolase"/>
    <property type="match status" value="1"/>
</dbReference>
<dbReference type="InterPro" id="IPR020476">
    <property type="entry name" value="Nudix_hydrolase"/>
</dbReference>
<gene>
    <name evidence="4" type="ORF">US62_C0009G0012</name>
</gene>
<evidence type="ECO:0000256" key="1">
    <source>
        <dbReference type="ARBA" id="ARBA00022801"/>
    </source>
</evidence>
<evidence type="ECO:0000313" key="4">
    <source>
        <dbReference type="EMBL" id="KKQ45781.1"/>
    </source>
</evidence>
<dbReference type="PROSITE" id="PS51462">
    <property type="entry name" value="NUDIX"/>
    <property type="match status" value="1"/>
</dbReference>
<organism evidence="4 5">
    <name type="scientific">Candidatus Woesebacteria bacterium GW2011_GWA1_37_8</name>
    <dbReference type="NCBI Taxonomy" id="1618546"/>
    <lineage>
        <taxon>Bacteria</taxon>
        <taxon>Candidatus Woeseibacteriota</taxon>
    </lineage>
</organism>
<dbReference type="EMBL" id="LBTR01000009">
    <property type="protein sequence ID" value="KKQ45781.1"/>
    <property type="molecule type" value="Genomic_DNA"/>
</dbReference>
<dbReference type="Proteomes" id="UP000034603">
    <property type="component" value="Unassembled WGS sequence"/>
</dbReference>
<accession>A0A0G0KZ85</accession>
<dbReference type="InterPro" id="IPR000086">
    <property type="entry name" value="NUDIX_hydrolase_dom"/>
</dbReference>
<evidence type="ECO:0000256" key="2">
    <source>
        <dbReference type="RuleBase" id="RU003476"/>
    </source>
</evidence>
<name>A0A0G0KZ85_9BACT</name>
<dbReference type="GO" id="GO:0016787">
    <property type="term" value="F:hydrolase activity"/>
    <property type="evidence" value="ECO:0007669"/>
    <property type="project" value="UniProtKB-KW"/>
</dbReference>
<evidence type="ECO:0000313" key="5">
    <source>
        <dbReference type="Proteomes" id="UP000034603"/>
    </source>
</evidence>
<dbReference type="InterPro" id="IPR015797">
    <property type="entry name" value="NUDIX_hydrolase-like_dom_sf"/>
</dbReference>
<proteinExistence type="inferred from homology"/>